<dbReference type="AlphaFoldDB" id="A0A1J1IEP5"/>
<accession>A0A1J1IEP5</accession>
<dbReference type="InterPro" id="IPR036691">
    <property type="entry name" value="Endo/exonu/phosph_ase_sf"/>
</dbReference>
<evidence type="ECO:0000259" key="5">
    <source>
        <dbReference type="PROSITE" id="PS50238"/>
    </source>
</evidence>
<evidence type="ECO:0000256" key="2">
    <source>
        <dbReference type="ARBA" id="ARBA00004580"/>
    </source>
</evidence>
<protein>
    <submittedName>
        <fullName evidence="6">CLUMA_CG012081, isoform A</fullName>
    </submittedName>
</protein>
<dbReference type="STRING" id="568069.A0A1J1IEP5"/>
<dbReference type="Gene3D" id="3.60.10.10">
    <property type="entry name" value="Endonuclease/exonuclease/phosphatase"/>
    <property type="match status" value="1"/>
</dbReference>
<dbReference type="PANTHER" id="PTHR11200">
    <property type="entry name" value="INOSITOL 5-PHOSPHATASE"/>
    <property type="match status" value="1"/>
</dbReference>
<evidence type="ECO:0000256" key="3">
    <source>
        <dbReference type="ARBA" id="ARBA00022753"/>
    </source>
</evidence>
<dbReference type="GO" id="GO:0007165">
    <property type="term" value="P:signal transduction"/>
    <property type="evidence" value="ECO:0007669"/>
    <property type="project" value="InterPro"/>
</dbReference>
<keyword evidence="7" id="KW-1185">Reference proteome</keyword>
<dbReference type="GO" id="GO:0030670">
    <property type="term" value="C:phagocytic vesicle membrane"/>
    <property type="evidence" value="ECO:0007669"/>
    <property type="project" value="UniProtKB-SubCell"/>
</dbReference>
<sequence length="844" mass="98402">MNNVTKNSILQTVEQKFRLGEVVLVIFEAYQIVGVEHQNRLLAIVKSGNSSALFAFNVSNYPPVNLSDLHIESVIPINETFLIDCSSGFGISSYQFIIISGNEQTLYYYYPDPEIFRSKEVFERTLKKLIQEYSEEKHGDFQWLEAYKSSDLTDIDLNIALNKFPPKNRESKFREELERRKPEYTIHEPYKIYCGTWNVNLNAPGEDLSLREWLATTEDAPDIYAIGLQEIDMSPETILRGEIRPDYNWIAKIMEGLHPADQYEELLTVRLVGMMLTIVIKKSLRGSISKCCSSMVGTGTLKFGNKGGVGISFQINETFMCFVNSHLAAHVQEFERRNEDHDEILRRMSFNDGFKSRNILEHHQIFWIGDLNYRLTKTDDEGIRTFCDYEKIFYLDQLYIQRVQEKRVFRDFQEGKINFRPTYKYDPGTDDWDSSEKNRAPAWCDRIFWKGARIEQIAYESVMQLRMSDHKPVYGVFIAYILTRDEAKFKKVHEEVLKTVDKYENDNQPQITVAETDIDFGMIRFHEHYSRELLVANNCHLPVDFEFISKDDSSNGVCEDWINISHLKGELITGNSLSIRIDIFIDEKAASKIIRRLRDSTPGEKVPLDILVLHVKNGRDVFITIFGEYQPSVFGLRLGTLMKLQKPLIEYTLQELVSIDDDVNNTIPYHKDAKAPREIWLLTDYLYRNGLLIPHLFTVQRKHKLSPRICAIRDWLDEWSTEPFPGTPQTAGEALLKILEALPEPLVTITEHNLSIYASYFDKCRELVVNKMSLLNRKIFLYILMFLKEIQKNYANNGMDDRTIVKVFSHPMCRHQNDQHCQRFLLQFLANDFKEFAKNEFAKQ</sequence>
<dbReference type="PROSITE" id="PS50238">
    <property type="entry name" value="RHOGAP"/>
    <property type="match status" value="1"/>
</dbReference>
<evidence type="ECO:0000313" key="6">
    <source>
        <dbReference type="EMBL" id="CRK98688.1"/>
    </source>
</evidence>
<dbReference type="OrthoDB" id="7862313at2759"/>
<dbReference type="InterPro" id="IPR000198">
    <property type="entry name" value="RhoGAP_dom"/>
</dbReference>
<dbReference type="Proteomes" id="UP000183832">
    <property type="component" value="Unassembled WGS sequence"/>
</dbReference>
<dbReference type="InterPro" id="IPR008936">
    <property type="entry name" value="Rho_GTPase_activation_prot"/>
</dbReference>
<gene>
    <name evidence="6" type="primary">putative Type II inositol 1</name>
    <name evidence="6" type="ORF">CLUMA_CG012081</name>
</gene>
<dbReference type="InterPro" id="IPR000300">
    <property type="entry name" value="IPPc"/>
</dbReference>
<dbReference type="SMART" id="SM00324">
    <property type="entry name" value="RhoGAP"/>
    <property type="match status" value="1"/>
</dbReference>
<keyword evidence="4" id="KW-0968">Cytoplasmic vesicle</keyword>
<dbReference type="PANTHER" id="PTHR11200:SF300">
    <property type="entry name" value="TYPE II INOSITOL 1,4,5-TRISPHOSPHATE 5-PHOSPHATASE"/>
    <property type="match status" value="1"/>
</dbReference>
<dbReference type="GO" id="GO:0004439">
    <property type="term" value="F:phosphatidylinositol-4,5-bisphosphate 5-phosphatase activity"/>
    <property type="evidence" value="ECO:0007669"/>
    <property type="project" value="TreeGrafter"/>
</dbReference>
<dbReference type="Gene3D" id="2.60.40.10">
    <property type="entry name" value="Immunoglobulins"/>
    <property type="match status" value="1"/>
</dbReference>
<dbReference type="GO" id="GO:0046856">
    <property type="term" value="P:phosphatidylinositol dephosphorylation"/>
    <property type="evidence" value="ECO:0007669"/>
    <property type="project" value="InterPro"/>
</dbReference>
<comment type="subcellular location">
    <subcellularLocation>
        <location evidence="2">Cytoplasmic vesicle</location>
        <location evidence="2">Phagosome membrane</location>
    </subcellularLocation>
    <subcellularLocation>
        <location evidence="1">Early endosome membrane</location>
    </subcellularLocation>
</comment>
<dbReference type="SUPFAM" id="SSF48350">
    <property type="entry name" value="GTPase activation domain, GAP"/>
    <property type="match status" value="1"/>
</dbReference>
<feature type="domain" description="Rho-GAP" evidence="5">
    <location>
        <begin position="657"/>
        <end position="837"/>
    </location>
</feature>
<name>A0A1J1IEP5_9DIPT</name>
<dbReference type="Pfam" id="PF22669">
    <property type="entry name" value="Exo_endo_phos2"/>
    <property type="match status" value="1"/>
</dbReference>
<dbReference type="InterPro" id="IPR048869">
    <property type="entry name" value="OCRL-1_2_ASH"/>
</dbReference>
<dbReference type="InterPro" id="IPR046985">
    <property type="entry name" value="IP5"/>
</dbReference>
<reference evidence="6 7" key="1">
    <citation type="submission" date="2015-04" db="EMBL/GenBank/DDBJ databases">
        <authorList>
            <person name="Syromyatnikov M.Y."/>
            <person name="Popov V.N."/>
        </authorList>
    </citation>
    <scope>NUCLEOTIDE SEQUENCE [LARGE SCALE GENOMIC DNA]</scope>
</reference>
<dbReference type="EMBL" id="CVRI01000048">
    <property type="protein sequence ID" value="CRK98688.1"/>
    <property type="molecule type" value="Genomic_DNA"/>
</dbReference>
<dbReference type="Pfam" id="PF00620">
    <property type="entry name" value="RhoGAP"/>
    <property type="match status" value="1"/>
</dbReference>
<dbReference type="SMART" id="SM00128">
    <property type="entry name" value="IPPc"/>
    <property type="match status" value="1"/>
</dbReference>
<evidence type="ECO:0000256" key="4">
    <source>
        <dbReference type="ARBA" id="ARBA00023329"/>
    </source>
</evidence>
<dbReference type="SUPFAM" id="SSF56219">
    <property type="entry name" value="DNase I-like"/>
    <property type="match status" value="1"/>
</dbReference>
<dbReference type="Pfam" id="PF21310">
    <property type="entry name" value="OCRL-like_ASH"/>
    <property type="match status" value="1"/>
</dbReference>
<evidence type="ECO:0000313" key="7">
    <source>
        <dbReference type="Proteomes" id="UP000183832"/>
    </source>
</evidence>
<dbReference type="Gene3D" id="2.30.29.110">
    <property type="match status" value="1"/>
</dbReference>
<organism evidence="6 7">
    <name type="scientific">Clunio marinus</name>
    <dbReference type="NCBI Taxonomy" id="568069"/>
    <lineage>
        <taxon>Eukaryota</taxon>
        <taxon>Metazoa</taxon>
        <taxon>Ecdysozoa</taxon>
        <taxon>Arthropoda</taxon>
        <taxon>Hexapoda</taxon>
        <taxon>Insecta</taxon>
        <taxon>Pterygota</taxon>
        <taxon>Neoptera</taxon>
        <taxon>Endopterygota</taxon>
        <taxon>Diptera</taxon>
        <taxon>Nematocera</taxon>
        <taxon>Chironomoidea</taxon>
        <taxon>Chironomidae</taxon>
        <taxon>Clunio</taxon>
    </lineage>
</organism>
<evidence type="ECO:0000256" key="1">
    <source>
        <dbReference type="ARBA" id="ARBA00004146"/>
    </source>
</evidence>
<keyword evidence="3" id="KW-0967">Endosome</keyword>
<dbReference type="GO" id="GO:0031901">
    <property type="term" value="C:early endosome membrane"/>
    <property type="evidence" value="ECO:0007669"/>
    <property type="project" value="UniProtKB-SubCell"/>
</dbReference>
<dbReference type="Pfam" id="PF16776">
    <property type="entry name" value="INPP5B_PH"/>
    <property type="match status" value="1"/>
</dbReference>
<proteinExistence type="predicted"/>
<dbReference type="InterPro" id="IPR031896">
    <property type="entry name" value="INPP5B_PH_dom"/>
</dbReference>
<dbReference type="InterPro" id="IPR013783">
    <property type="entry name" value="Ig-like_fold"/>
</dbReference>
<dbReference type="Gene3D" id="1.10.555.10">
    <property type="entry name" value="Rho GTPase activation protein"/>
    <property type="match status" value="1"/>
</dbReference>